<accession>A0A1H1XMD9</accession>
<dbReference type="CDD" id="cd04301">
    <property type="entry name" value="NAT_SF"/>
    <property type="match status" value="1"/>
</dbReference>
<name>A0A1H1XMD9_9ACTN</name>
<proteinExistence type="predicted"/>
<organism evidence="2 3">
    <name type="scientific">Actinoplanes derwentensis</name>
    <dbReference type="NCBI Taxonomy" id="113562"/>
    <lineage>
        <taxon>Bacteria</taxon>
        <taxon>Bacillati</taxon>
        <taxon>Actinomycetota</taxon>
        <taxon>Actinomycetes</taxon>
        <taxon>Micromonosporales</taxon>
        <taxon>Micromonosporaceae</taxon>
        <taxon>Actinoplanes</taxon>
    </lineage>
</organism>
<dbReference type="RefSeq" id="WP_157751507.1">
    <property type="nucleotide sequence ID" value="NZ_BOMJ01000048.1"/>
</dbReference>
<dbReference type="InterPro" id="IPR016181">
    <property type="entry name" value="Acyl_CoA_acyltransferase"/>
</dbReference>
<dbReference type="AlphaFoldDB" id="A0A1H1XMD9"/>
<feature type="domain" description="N-acetyltransferase" evidence="1">
    <location>
        <begin position="7"/>
        <end position="156"/>
    </location>
</feature>
<dbReference type="InterPro" id="IPR000182">
    <property type="entry name" value="GNAT_dom"/>
</dbReference>
<dbReference type="Pfam" id="PF00583">
    <property type="entry name" value="Acetyltransf_1"/>
    <property type="match status" value="1"/>
</dbReference>
<dbReference type="PROSITE" id="PS51186">
    <property type="entry name" value="GNAT"/>
    <property type="match status" value="1"/>
</dbReference>
<keyword evidence="2" id="KW-0808">Transferase</keyword>
<evidence type="ECO:0000259" key="1">
    <source>
        <dbReference type="PROSITE" id="PS51186"/>
    </source>
</evidence>
<evidence type="ECO:0000313" key="3">
    <source>
        <dbReference type="Proteomes" id="UP000198688"/>
    </source>
</evidence>
<dbReference type="SUPFAM" id="SSF55729">
    <property type="entry name" value="Acyl-CoA N-acyltransferases (Nat)"/>
    <property type="match status" value="1"/>
</dbReference>
<dbReference type="GO" id="GO:0016747">
    <property type="term" value="F:acyltransferase activity, transferring groups other than amino-acyl groups"/>
    <property type="evidence" value="ECO:0007669"/>
    <property type="project" value="InterPro"/>
</dbReference>
<evidence type="ECO:0000313" key="2">
    <source>
        <dbReference type="EMBL" id="SDT10465.1"/>
    </source>
</evidence>
<dbReference type="Proteomes" id="UP000198688">
    <property type="component" value="Chromosome I"/>
</dbReference>
<sequence length="156" mass="16490">MIATMAAEIRPWRRADLSLLRAAAGSFSAQTLTARFLTGTCVLPTAYLHQLEQAEHLIEVAFVDGTPVGVAECVGCEIAVFVADEWQRRGIGTGLVRALLDRCAASGMTRVSALSAAGNTAVAALLGLDRGAAFQPGDWRLSSSAGQGVRQYVLER</sequence>
<reference evidence="2 3" key="1">
    <citation type="submission" date="2016-10" db="EMBL/GenBank/DDBJ databases">
        <authorList>
            <person name="de Groot N.N."/>
        </authorList>
    </citation>
    <scope>NUCLEOTIDE SEQUENCE [LARGE SCALE GENOMIC DNA]</scope>
    <source>
        <strain evidence="2 3">DSM 43941</strain>
    </source>
</reference>
<dbReference type="EMBL" id="LT629758">
    <property type="protein sequence ID" value="SDT10465.1"/>
    <property type="molecule type" value="Genomic_DNA"/>
</dbReference>
<protein>
    <submittedName>
        <fullName evidence="2">Acetyltransferase (GNAT) family protein</fullName>
    </submittedName>
</protein>
<dbReference type="STRING" id="113562.SAMN04489716_2518"/>
<gene>
    <name evidence="2" type="ORF">SAMN04489716_2518</name>
</gene>
<dbReference type="Gene3D" id="3.40.630.30">
    <property type="match status" value="1"/>
</dbReference>
<keyword evidence="3" id="KW-1185">Reference proteome</keyword>
<dbReference type="OrthoDB" id="3526335at2"/>